<evidence type="ECO:0000313" key="4">
    <source>
        <dbReference type="Proteomes" id="UP001140091"/>
    </source>
</evidence>
<feature type="region of interest" description="Disordered" evidence="1">
    <location>
        <begin position="328"/>
        <end position="420"/>
    </location>
</feature>
<name>A0A9W8JFV6_9AGAR</name>
<evidence type="ECO:0000256" key="1">
    <source>
        <dbReference type="SAM" id="MobiDB-lite"/>
    </source>
</evidence>
<feature type="region of interest" description="Disordered" evidence="1">
    <location>
        <begin position="567"/>
        <end position="619"/>
    </location>
</feature>
<comment type="caution">
    <text evidence="3">The sequence shown here is derived from an EMBL/GenBank/DDBJ whole genome shotgun (WGS) entry which is preliminary data.</text>
</comment>
<dbReference type="InterPro" id="IPR057596">
    <property type="entry name" value="RDRP_core"/>
</dbReference>
<evidence type="ECO:0000259" key="2">
    <source>
        <dbReference type="Pfam" id="PF05183"/>
    </source>
</evidence>
<feature type="region of interest" description="Disordered" evidence="1">
    <location>
        <begin position="642"/>
        <end position="661"/>
    </location>
</feature>
<sequence length="2477" mass="274844">MEDQLAARTVEGGAVNATPQGASAQPTDLRHHHHDAAKANAQPFFLSGPVDIARGYGSALCEQAGEPIEGICRCGEESSAGGEGWKVKEEPIPYQGDEDEIVHSTGSSVMSTVPIAAFTSSMPKGNGKTPHRIHAPSRPLVSSTRRQNGQAFLPPPSIYYSELTPSDPTAVVGVPVSNPGPRTSFPGSESAPLFYAAQDHIRPQVLATPGGPPSIAATPLASPSPSTASSMGPPPAPVRASQEVTSKPSVTSTLLGHLPHPDSGTQYLKNAMNATTCFILDLGLPRGPGRIGWSALFRRYQKRLMRRGSSGVSFMALSTTQSVDHALAPCLKGKPKPGGSRKKPVSTYDPQSPSSPILDAAPPSVAVSSRRSSQVRVRPSRGASPSFPQRPVPVLIAPKLGKSRTEDDVSMASSDSSPQSESLPYFALIAALMAVGAFNSPPVRVHKTEPNTKFGTVNHSESPSFLFALSQQALGVWLDDGQPLPEDVKDERVSIMEMRADFLRACLIGLHYLMDNANSPNRFCVNNRKHDSAGRQAILSLLGKMVSALRSWGFAEGLLSPLSLSKAEERTNPPATSSTNKASSSKSKRGSGKSGKIRSTEVDSSAGGPHEGPEDACCEKEESRIRLLWDVYYYDFELDSDPKQMDEDANEDQGASSSGRDKVMEEIQRMQLEQIYSAHRASWTRLAFTVKRDMASPYSCCGHTLDQAVRMENAVKEWMDGVSSELHWAFKHGVESTPSRLVAIGKAVLNDDLASHKNVSGSQASSQSADSAPESTAYQSRRRILGCELALMAQFILFRIFSPFMSEHLAKGSPTPKPDSSVATALRHLRAPAQAIIHISNLMHDVWERSLTSKRSTFHTPPSLKPPLLRLYPLEQLILDATLVCSRICCGFIPGDPGADNPGMDRCDPCSSEMMLSIGMGLTLLERFHGSSQRSQSSAHSSLSSTPRPPSVDVKLVELLRKRWEVKNASFAPPELRKRDWRTMEEYREPEDGGVGDDERVRSEVGNCWMDICSDLSEEEDIPTGEPQQHNRHPTTVQTSEPLRDATPTAASDDGYYGSVIVPRLQPRTPSLPEVPPRPPSVLAPSRQTKPKKGKERGQKTLLRLRRDGSTGQKVAPTRQPPNPPKPLYTFSTREFKEDGTLGSPETRQNPQYLPALERLSCSPTTEMHPSMYLTLSETPKSEYDNSAMSDSTPLVHNVDLEVAGDYFNERGNDFVVHKPCFRDDSFVLTLNTVKKPIKYQRILLAFAPPLTIMDINIFFIPRNQNKWAVTRALAQRIHEDESSERKVNFKVNLNPDEVARVGHNGKGTLTLPSKSLGSRFLNEVRNNPVELPDADGSVRKLRFNKSNKPPRKDVTETLEKTLFVSPDVEEKHSKIVADLEAPVRLESVQLGLYHRPNGSSGREFSIEWPPRDDRESYTAASNLKFEYDRKLIRITLGDMMTDRQGRTIAINIASINRIAVGRDFGKPYACFDTLTPPVFERISFYRGDDQYRLMEASLDPAHKVVAPYATQTRIVLFDARKPGRDIVREFIDLCGRAGISPSRIMHCNVPATREQRFCSENKIPRLRETLGTLPWSAAFQMEALLHNGLLDPGSIKNLLPHVQRLCKEHRRDGSIFVGELLRAYKQVLQSKNVPGKYEDPIKTVFQNVRSTFTLPNNTHPSGNSTIRCGHVTFTPTRMILEGPYPTQSNRIIRKYSKHSDHFIRVDFRDEDRLPYRWDRSVDPTAFLQSRVGGILKGGFFLGGRHFEFLGYSNSGLREHEVWFMFPIDCFSTTTGETVRVDGQYIWNEIGDFHGTLLMKQPSKYAARIAQAFTSTESSTSIDRLEWEEVEDLGQKPYLFTDGAGTISKNLGDRIWKELCKDGRRSNSIQPSVYQIRFLGYKGVVSVDREMDNVNEQREPGEPHIHMKLRPSMKKFENSNMEKAEIEIAQAFCAPNVCYLNRPLVVLLEDLGVRKEAFEKLQDNAIADAKTIDDGIEQFYQFVSSHSLGGPFGLPGLLRRLRDLGLDTKPSGSRETTSIDGPFLRLLRSVAINDVLRDIRHKARIPIPGNYLLVGIADEGVAWQKAGRKDVVTLSAEEIYVVYKACIQRPGDKDPTWIEGSCAISRSPVVHPGDVQRVYAIGKPPDEGFCAFRGLVNVVVLPSVGGGDVDGDQFSIITDSSLLPDCREEPAEYTPVDPYELPDGRESTVNDICDFIVEYIRSDVLGLLCDRQLVMADQLKDGLKNPKCRKLAELCSQAVDYQKQGNPVNMNEIQMWSKTPIRRKPDWHATAVVSDKENTDYYLSTRALGHLCRNKFLQLPDITEADKELSPSALKPLADPISRRLMPHVKHHLGENANPTNANPTGEISDLESIFRHYVQELDYICLTHSLSNNPREKLTEAEVVAEVILEESLLKSLRKARVYRMRTHSEALVKDVQIGLRGKALETDEDKLTGLKRAWRAWEFSQRSNNKHGSNSFGIIALGVVFECLEKLGTVF</sequence>
<feature type="compositionally biased region" description="Low complexity" evidence="1">
    <location>
        <begin position="575"/>
        <end position="585"/>
    </location>
</feature>
<feature type="region of interest" description="Disordered" evidence="1">
    <location>
        <begin position="205"/>
        <end position="258"/>
    </location>
</feature>
<feature type="compositionally biased region" description="Basic residues" evidence="1">
    <location>
        <begin position="333"/>
        <end position="344"/>
    </location>
</feature>
<feature type="compositionally biased region" description="Pro residues" evidence="1">
    <location>
        <begin position="1073"/>
        <end position="1082"/>
    </location>
</feature>
<feature type="compositionally biased region" description="Polar residues" evidence="1">
    <location>
        <begin position="17"/>
        <end position="26"/>
    </location>
</feature>
<dbReference type="Pfam" id="PF05183">
    <property type="entry name" value="RdRP"/>
    <property type="match status" value="1"/>
</dbReference>
<feature type="compositionally biased region" description="Low complexity" evidence="1">
    <location>
        <begin position="410"/>
        <end position="420"/>
    </location>
</feature>
<dbReference type="GO" id="GO:0030422">
    <property type="term" value="P:siRNA processing"/>
    <property type="evidence" value="ECO:0007669"/>
    <property type="project" value="TreeGrafter"/>
</dbReference>
<gene>
    <name evidence="3" type="ORF">H1R20_g3155</name>
</gene>
<feature type="domain" description="RDRP core" evidence="2">
    <location>
        <begin position="1674"/>
        <end position="2294"/>
    </location>
</feature>
<dbReference type="OrthoDB" id="6513042at2759"/>
<dbReference type="GO" id="GO:0031380">
    <property type="term" value="C:nuclear RNA-directed RNA polymerase complex"/>
    <property type="evidence" value="ECO:0007669"/>
    <property type="project" value="TreeGrafter"/>
</dbReference>
<dbReference type="GO" id="GO:0003723">
    <property type="term" value="F:RNA binding"/>
    <property type="evidence" value="ECO:0007669"/>
    <property type="project" value="UniProtKB-KW"/>
</dbReference>
<feature type="region of interest" description="Disordered" evidence="1">
    <location>
        <begin position="121"/>
        <end position="146"/>
    </location>
</feature>
<reference evidence="3" key="1">
    <citation type="submission" date="2022-06" db="EMBL/GenBank/DDBJ databases">
        <title>Genome Sequence of Candolleomyces eurysporus.</title>
        <authorList>
            <person name="Buettner E."/>
        </authorList>
    </citation>
    <scope>NUCLEOTIDE SEQUENCE</scope>
    <source>
        <strain evidence="3">VTCC 930004</strain>
    </source>
</reference>
<dbReference type="InterPro" id="IPR007855">
    <property type="entry name" value="RDRP"/>
</dbReference>
<dbReference type="EMBL" id="JANBPK010000730">
    <property type="protein sequence ID" value="KAJ2933930.1"/>
    <property type="molecule type" value="Genomic_DNA"/>
</dbReference>
<dbReference type="PANTHER" id="PTHR23079:SF55">
    <property type="entry name" value="RNA-DIRECTED RNA POLYMERASE"/>
    <property type="match status" value="1"/>
</dbReference>
<feature type="compositionally biased region" description="Low complexity" evidence="1">
    <location>
        <begin position="360"/>
        <end position="381"/>
    </location>
</feature>
<feature type="compositionally biased region" description="Low complexity" evidence="1">
    <location>
        <begin position="931"/>
        <end position="945"/>
    </location>
</feature>
<dbReference type="GO" id="GO:0003968">
    <property type="term" value="F:RNA-directed RNA polymerase activity"/>
    <property type="evidence" value="ECO:0007669"/>
    <property type="project" value="UniProtKB-KW"/>
</dbReference>
<protein>
    <recommendedName>
        <fullName evidence="2">RDRP core domain-containing protein</fullName>
    </recommendedName>
</protein>
<dbReference type="PANTHER" id="PTHR23079">
    <property type="entry name" value="RNA-DEPENDENT RNA POLYMERASE"/>
    <property type="match status" value="1"/>
</dbReference>
<feature type="region of interest" description="Disordered" evidence="1">
    <location>
        <begin position="1"/>
        <end position="34"/>
    </location>
</feature>
<proteinExistence type="predicted"/>
<feature type="region of interest" description="Disordered" evidence="1">
    <location>
        <begin position="931"/>
        <end position="950"/>
    </location>
</feature>
<feature type="compositionally biased region" description="Low complexity" evidence="1">
    <location>
        <begin position="213"/>
        <end position="231"/>
    </location>
</feature>
<accession>A0A9W8JFV6</accession>
<evidence type="ECO:0000313" key="3">
    <source>
        <dbReference type="EMBL" id="KAJ2933930.1"/>
    </source>
</evidence>
<organism evidence="3 4">
    <name type="scientific">Candolleomyces eurysporus</name>
    <dbReference type="NCBI Taxonomy" id="2828524"/>
    <lineage>
        <taxon>Eukaryota</taxon>
        <taxon>Fungi</taxon>
        <taxon>Dikarya</taxon>
        <taxon>Basidiomycota</taxon>
        <taxon>Agaricomycotina</taxon>
        <taxon>Agaricomycetes</taxon>
        <taxon>Agaricomycetidae</taxon>
        <taxon>Agaricales</taxon>
        <taxon>Agaricineae</taxon>
        <taxon>Psathyrellaceae</taxon>
        <taxon>Candolleomyces</taxon>
    </lineage>
</organism>
<feature type="compositionally biased region" description="Polar residues" evidence="1">
    <location>
        <begin position="242"/>
        <end position="254"/>
    </location>
</feature>
<keyword evidence="4" id="KW-1185">Reference proteome</keyword>
<feature type="region of interest" description="Disordered" evidence="1">
    <location>
        <begin position="1019"/>
        <end position="1131"/>
    </location>
</feature>
<dbReference type="Proteomes" id="UP001140091">
    <property type="component" value="Unassembled WGS sequence"/>
</dbReference>
<feature type="non-terminal residue" evidence="3">
    <location>
        <position position="2477"/>
    </location>
</feature>